<feature type="binding site" evidence="16">
    <location>
        <position position="517"/>
    </location>
    <ligand>
        <name>Mg(2+)</name>
        <dbReference type="ChEBI" id="CHEBI:18420"/>
    </ligand>
</feature>
<dbReference type="SFLD" id="SFLDS00003">
    <property type="entry name" value="Haloacid_Dehalogenase"/>
    <property type="match status" value="1"/>
</dbReference>
<keyword evidence="13 16" id="KW-1133">Transmembrane helix</keyword>
<evidence type="ECO:0000256" key="3">
    <source>
        <dbReference type="ARBA" id="ARBA00022475"/>
    </source>
</evidence>
<evidence type="ECO:0000313" key="19">
    <source>
        <dbReference type="Proteomes" id="UP001579974"/>
    </source>
</evidence>
<evidence type="ECO:0000256" key="12">
    <source>
        <dbReference type="ARBA" id="ARBA00022967"/>
    </source>
</evidence>
<evidence type="ECO:0000256" key="1">
    <source>
        <dbReference type="ARBA" id="ARBA00004141"/>
    </source>
</evidence>
<dbReference type="InterPro" id="IPR044492">
    <property type="entry name" value="P_typ_ATPase_HD_dom"/>
</dbReference>
<keyword evidence="9 16" id="KW-0067">ATP-binding</keyword>
<dbReference type="InterPro" id="IPR001757">
    <property type="entry name" value="P_typ_ATPase"/>
</dbReference>
<evidence type="ECO:0000256" key="15">
    <source>
        <dbReference type="ARBA" id="ARBA00023136"/>
    </source>
</evidence>
<evidence type="ECO:0000256" key="13">
    <source>
        <dbReference type="ARBA" id="ARBA00022989"/>
    </source>
</evidence>
<feature type="binding site" evidence="16">
    <location>
        <position position="394"/>
    </location>
    <ligand>
        <name>ATP</name>
        <dbReference type="ChEBI" id="CHEBI:30616"/>
    </ligand>
</feature>
<dbReference type="Proteomes" id="UP001579974">
    <property type="component" value="Unassembled WGS sequence"/>
</dbReference>
<feature type="binding site" evidence="16">
    <location>
        <position position="347"/>
    </location>
    <ligand>
        <name>ATP</name>
        <dbReference type="ChEBI" id="CHEBI:30616"/>
    </ligand>
</feature>
<comment type="similarity">
    <text evidence="16">Belongs to the cation transport ATPase (P-type) (TC 3.A.3) family. Type IA subfamily.</text>
</comment>
<dbReference type="InterPro" id="IPR059000">
    <property type="entry name" value="ATPase_P-type_domA"/>
</dbReference>
<proteinExistence type="inferred from homology"/>
<evidence type="ECO:0000256" key="6">
    <source>
        <dbReference type="ARBA" id="ARBA00022692"/>
    </source>
</evidence>
<comment type="subcellular location">
    <subcellularLocation>
        <location evidence="16">Cell membrane</location>
        <topology evidence="16">Multi-pass membrane protein</topology>
    </subcellularLocation>
    <subcellularLocation>
        <location evidence="1">Membrane</location>
        <topology evidence="1">Multi-pass membrane protein</topology>
    </subcellularLocation>
</comment>
<dbReference type="InterPro" id="IPR023299">
    <property type="entry name" value="ATPase_P-typ_cyto_dom_N"/>
</dbReference>
<keyword evidence="4 16" id="KW-0633">Potassium transport</keyword>
<dbReference type="Pfam" id="PF00702">
    <property type="entry name" value="Hydrolase"/>
    <property type="match status" value="1"/>
</dbReference>
<feature type="active site" description="4-aspartylphosphate intermediate" evidence="16">
    <location>
        <position position="306"/>
    </location>
</feature>
<dbReference type="PROSITE" id="PS00154">
    <property type="entry name" value="ATPASE_E1_E2"/>
    <property type="match status" value="1"/>
</dbReference>
<evidence type="ECO:0000256" key="11">
    <source>
        <dbReference type="ARBA" id="ARBA00022958"/>
    </source>
</evidence>
<dbReference type="SUPFAM" id="SSF81665">
    <property type="entry name" value="Calcium ATPase, transmembrane domain M"/>
    <property type="match status" value="1"/>
</dbReference>
<feature type="binding site" evidence="16">
    <location>
        <begin position="375"/>
        <end position="382"/>
    </location>
    <ligand>
        <name>ATP</name>
        <dbReference type="ChEBI" id="CHEBI:30616"/>
    </ligand>
</feature>
<feature type="transmembrane region" description="Helical" evidence="16">
    <location>
        <begin position="29"/>
        <end position="50"/>
    </location>
</feature>
<dbReference type="NCBIfam" id="TIGR01494">
    <property type="entry name" value="ATPase_P-type"/>
    <property type="match status" value="2"/>
</dbReference>
<dbReference type="InterPro" id="IPR036412">
    <property type="entry name" value="HAD-like_sf"/>
</dbReference>
<dbReference type="SFLD" id="SFLDF00027">
    <property type="entry name" value="p-type_atpase"/>
    <property type="match status" value="1"/>
</dbReference>
<dbReference type="Gene3D" id="3.40.1110.10">
    <property type="entry name" value="Calcium-transporting ATPase, cytoplasmic domain N"/>
    <property type="match status" value="1"/>
</dbReference>
<dbReference type="SFLD" id="SFLDG00002">
    <property type="entry name" value="C1.7:_P-type_atpase_like"/>
    <property type="match status" value="1"/>
</dbReference>
<keyword evidence="14 16" id="KW-0406">Ion transport</keyword>
<dbReference type="HAMAP" id="MF_00285">
    <property type="entry name" value="KdpB"/>
    <property type="match status" value="1"/>
</dbReference>
<dbReference type="PRINTS" id="PR00943">
    <property type="entry name" value="CUATPASE"/>
</dbReference>
<dbReference type="RefSeq" id="WP_275473978.1">
    <property type="nucleotide sequence ID" value="NZ_CP162940.1"/>
</dbReference>
<keyword evidence="8 16" id="KW-0547">Nucleotide-binding</keyword>
<evidence type="ECO:0000256" key="16">
    <source>
        <dbReference type="HAMAP-Rule" id="MF_00285"/>
    </source>
</evidence>
<feature type="transmembrane region" description="Helical" evidence="16">
    <location>
        <begin position="65"/>
        <end position="84"/>
    </location>
</feature>
<keyword evidence="10 16" id="KW-0460">Magnesium</keyword>
<dbReference type="Gene3D" id="2.70.150.10">
    <property type="entry name" value="Calcium-transporting ATPase, cytoplasmic transduction domain A"/>
    <property type="match status" value="1"/>
</dbReference>
<evidence type="ECO:0000256" key="7">
    <source>
        <dbReference type="ARBA" id="ARBA00022723"/>
    </source>
</evidence>
<evidence type="ECO:0000256" key="5">
    <source>
        <dbReference type="ARBA" id="ARBA00022553"/>
    </source>
</evidence>
<feature type="transmembrane region" description="Helical" evidence="16">
    <location>
        <begin position="218"/>
        <end position="239"/>
    </location>
</feature>
<dbReference type="InterPro" id="IPR008250">
    <property type="entry name" value="ATPase_P-typ_transduc_dom_A_sf"/>
</dbReference>
<comment type="subunit">
    <text evidence="16">The system is composed of three essential subunits: KdpA, KdpB and KdpC.</text>
</comment>
<evidence type="ECO:0000256" key="10">
    <source>
        <dbReference type="ARBA" id="ARBA00022842"/>
    </source>
</evidence>
<dbReference type="NCBIfam" id="TIGR01497">
    <property type="entry name" value="kdpB"/>
    <property type="match status" value="1"/>
</dbReference>
<keyword evidence="15 16" id="KW-0472">Membrane</keyword>
<dbReference type="SUPFAM" id="SSF56784">
    <property type="entry name" value="HAD-like"/>
    <property type="match status" value="1"/>
</dbReference>
<evidence type="ECO:0000256" key="4">
    <source>
        <dbReference type="ARBA" id="ARBA00022538"/>
    </source>
</evidence>
<evidence type="ECO:0000256" key="14">
    <source>
        <dbReference type="ARBA" id="ARBA00023065"/>
    </source>
</evidence>
<evidence type="ECO:0000256" key="9">
    <source>
        <dbReference type="ARBA" id="ARBA00022840"/>
    </source>
</evidence>
<dbReference type="Pfam" id="PF00122">
    <property type="entry name" value="E1-E2_ATPase"/>
    <property type="match status" value="1"/>
</dbReference>
<evidence type="ECO:0000256" key="2">
    <source>
        <dbReference type="ARBA" id="ARBA00022448"/>
    </source>
</evidence>
<dbReference type="InterPro" id="IPR018303">
    <property type="entry name" value="ATPase_P-typ_P_site"/>
</dbReference>
<dbReference type="Gene3D" id="3.40.50.1000">
    <property type="entry name" value="HAD superfamily/HAD-like"/>
    <property type="match status" value="1"/>
</dbReference>
<feature type="domain" description="P-type ATPase A" evidence="17">
    <location>
        <begin position="110"/>
        <end position="207"/>
    </location>
</feature>
<dbReference type="InterPro" id="IPR023298">
    <property type="entry name" value="ATPase_P-typ_TM_dom_sf"/>
</dbReference>
<evidence type="ECO:0000256" key="8">
    <source>
        <dbReference type="ARBA" id="ARBA00022741"/>
    </source>
</evidence>
<keyword evidence="6 16" id="KW-0812">Transmembrane</keyword>
<feature type="transmembrane region" description="Helical" evidence="16">
    <location>
        <begin position="251"/>
        <end position="275"/>
    </location>
</feature>
<dbReference type="SUPFAM" id="SSF81653">
    <property type="entry name" value="Calcium ATPase, transduction domain A"/>
    <property type="match status" value="1"/>
</dbReference>
<keyword evidence="5 16" id="KW-0597">Phosphoprotein</keyword>
<evidence type="ECO:0000259" key="17">
    <source>
        <dbReference type="Pfam" id="PF00122"/>
    </source>
</evidence>
<dbReference type="PROSITE" id="PS50890">
    <property type="entry name" value="PUA"/>
    <property type="match status" value="1"/>
</dbReference>
<keyword evidence="7 16" id="KW-0479">Metal-binding</keyword>
<feature type="binding site" evidence="16">
    <location>
        <position position="343"/>
    </location>
    <ligand>
        <name>ATP</name>
        <dbReference type="ChEBI" id="CHEBI:30616"/>
    </ligand>
</feature>
<gene>
    <name evidence="16 18" type="primary">kdpB</name>
    <name evidence="18" type="ORF">KKP3000_000136</name>
</gene>
<comment type="catalytic activity">
    <reaction evidence="16">
        <text>K(+)(out) + ATP + H2O = K(+)(in) + ADP + phosphate + H(+)</text>
        <dbReference type="Rhea" id="RHEA:16777"/>
        <dbReference type="ChEBI" id="CHEBI:15377"/>
        <dbReference type="ChEBI" id="CHEBI:15378"/>
        <dbReference type="ChEBI" id="CHEBI:29103"/>
        <dbReference type="ChEBI" id="CHEBI:30616"/>
        <dbReference type="ChEBI" id="CHEBI:43474"/>
        <dbReference type="ChEBI" id="CHEBI:456216"/>
        <dbReference type="EC" id="7.2.2.6"/>
    </reaction>
</comment>
<feature type="binding site" evidence="16">
    <location>
        <position position="521"/>
    </location>
    <ligand>
        <name>Mg(2+)</name>
        <dbReference type="ChEBI" id="CHEBI:18420"/>
    </ligand>
</feature>
<accession>A0ABV5AH48</accession>
<organism evidence="18 19">
    <name type="scientific">Alicyclobacillus fastidiosus</name>
    <dbReference type="NCBI Taxonomy" id="392011"/>
    <lineage>
        <taxon>Bacteria</taxon>
        <taxon>Bacillati</taxon>
        <taxon>Bacillota</taxon>
        <taxon>Bacilli</taxon>
        <taxon>Bacillales</taxon>
        <taxon>Alicyclobacillaceae</taxon>
        <taxon>Alicyclobacillus</taxon>
    </lineage>
</organism>
<comment type="function">
    <text evidence="16">Part of the high-affinity ATP-driven potassium transport (or Kdp) system, which catalyzes the hydrolysis of ATP coupled with the electrogenic transport of potassium into the cytoplasm. This subunit is responsible for energy coupling to the transport system and for the release of the potassium ions to the cytoplasm.</text>
</comment>
<dbReference type="EC" id="7.2.2.6" evidence="16"/>
<keyword evidence="12 16" id="KW-1278">Translocase</keyword>
<evidence type="ECO:0000313" key="18">
    <source>
        <dbReference type="EMBL" id="MFB5191365.1"/>
    </source>
</evidence>
<keyword evidence="2 16" id="KW-0813">Transport</keyword>
<sequence length="683" mass="73256">MGRSSFVISRDILKRAIWESFVKMDPRMLVGNPVMFVVEVGFVVTLLLTFDPNLYGGHYPANQRWYNLIVTAILLLTILFGNFAEAVAEGRGKAQAESLRKTKTDLMANRRLDNGLYEVVPASMLHRGDVVRVAANEMIPADGDVIEGLGSVDESAITGESAPVIRGAGGDFSSVTGGTKLLSDELVIRISVDPGESFLDRMIGLVEGASRQKTPNELALSVLLAGLTIIFLFVVVTLEPMARYLHHSIDIATLIALLVCLIPTTIGALLSAIGIAGMDRVIRFNVIAKSGKAVEAAGDVNTLILDKTGTITIGNRLASEFLPVGPHTEKEVIETAVVASLFDETPEGRSVVDLGRELGVALVREHYTEAENVEFSADTRMSGLNLPDGSMVRKGAVDAIKRNVVEHGGTIPGDLDEMTERIAKEGGTPLAVVKDTDIYGLIYLKDIVKSGMRERFQELRKMGIKTVMCTGDNPLTAKTIAKEAGVDDYIAEAKPEDKMRLIQEEQEQGKLVAMSGDGTNDAPALAQADVGLAMNTGTTAAKEAGNMIDLDSDPTKLIEVVSIGKQLLITRGAITTFSIANDVAKYFAIIPAIFVTMIPALRVLNVMHLTSPHSAILSALIFNAIIIPLLIPLAMRGVKYRPMSATNMLLRNLLVYGMGGVVAPFIGIKVIDLLLTALGIASI</sequence>
<keyword evidence="11 16" id="KW-0630">Potassium</keyword>
<dbReference type="InterPro" id="IPR023214">
    <property type="entry name" value="HAD_sf"/>
</dbReference>
<protein>
    <recommendedName>
        <fullName evidence="16">Potassium-transporting ATPase ATP-binding subunit</fullName>
        <ecNumber evidence="16">7.2.2.6</ecNumber>
    </recommendedName>
    <alternativeName>
        <fullName evidence="16">ATP phosphohydrolase [potassium-transporting] B chain</fullName>
    </alternativeName>
    <alternativeName>
        <fullName evidence="16">Potassium-binding and translocating subunit B</fullName>
    </alternativeName>
    <alternativeName>
        <fullName evidence="16">Potassium-translocating ATPase B chain</fullName>
    </alternativeName>
</protein>
<comment type="caution">
    <text evidence="18">The sequence shown here is derived from an EMBL/GenBank/DDBJ whole genome shotgun (WGS) entry which is preliminary data.</text>
</comment>
<reference evidence="18 19" key="1">
    <citation type="journal article" date="2024" name="Int. J. Mol. Sci.">
        <title>Exploration of Alicyclobacillus spp. Genome in Search of Antibiotic Resistance.</title>
        <authorList>
            <person name="Bucka-Kolendo J."/>
            <person name="Kiousi D.E."/>
            <person name="Dekowska A."/>
            <person name="Mikolajczuk-Szczyrba A."/>
            <person name="Karadedos D.M."/>
            <person name="Michael P."/>
            <person name="Galanis A."/>
            <person name="Sokolowska B."/>
        </authorList>
    </citation>
    <scope>NUCLEOTIDE SEQUENCE [LARGE SCALE GENOMIC DNA]</scope>
    <source>
        <strain evidence="18 19">KKP 3000</strain>
    </source>
</reference>
<feature type="transmembrane region" description="Helical" evidence="16">
    <location>
        <begin position="616"/>
        <end position="634"/>
    </location>
</feature>
<dbReference type="PANTHER" id="PTHR43743">
    <property type="entry name" value="POTASSIUM-TRANSPORTING ATPASE ATP-BINDING SUBUNIT"/>
    <property type="match status" value="1"/>
</dbReference>
<feature type="transmembrane region" description="Helical" evidence="16">
    <location>
        <begin position="654"/>
        <end position="681"/>
    </location>
</feature>
<keyword evidence="19" id="KW-1185">Reference proteome</keyword>
<name>A0ABV5AH48_9BACL</name>
<dbReference type="CDD" id="cd02078">
    <property type="entry name" value="P-type_ATPase_K"/>
    <property type="match status" value="1"/>
</dbReference>
<keyword evidence="3 16" id="KW-1003">Cell membrane</keyword>
<feature type="transmembrane region" description="Helical" evidence="16">
    <location>
        <begin position="586"/>
        <end position="604"/>
    </location>
</feature>
<dbReference type="PANTHER" id="PTHR43743:SF1">
    <property type="entry name" value="POTASSIUM-TRANSPORTING ATPASE ATP-BINDING SUBUNIT"/>
    <property type="match status" value="1"/>
</dbReference>
<dbReference type="InterPro" id="IPR006391">
    <property type="entry name" value="P-type_ATPase_bsu_IA"/>
</dbReference>
<dbReference type="EMBL" id="JBDXSU010000010">
    <property type="protein sequence ID" value="MFB5191365.1"/>
    <property type="molecule type" value="Genomic_DNA"/>
</dbReference>
<dbReference type="PRINTS" id="PR00119">
    <property type="entry name" value="CATATPASE"/>
</dbReference>